<dbReference type="InterPro" id="IPR004701">
    <property type="entry name" value="PTS_EIIA_man-typ"/>
</dbReference>
<accession>A0A6A7GDY6</accession>
<protein>
    <submittedName>
        <fullName evidence="9">PTS N-acetylgalactosamine transporter subunit IIA</fullName>
    </submittedName>
</protein>
<name>A0A6A7GDY6_9CRUS</name>
<keyword evidence="5" id="KW-0808">Transferase</keyword>
<dbReference type="GO" id="GO:0016301">
    <property type="term" value="F:kinase activity"/>
    <property type="evidence" value="ECO:0007669"/>
    <property type="project" value="UniProtKB-KW"/>
</dbReference>
<organism evidence="9">
    <name type="scientific">Hirondellea gigas</name>
    <dbReference type="NCBI Taxonomy" id="1518452"/>
    <lineage>
        <taxon>Eukaryota</taxon>
        <taxon>Metazoa</taxon>
        <taxon>Ecdysozoa</taxon>
        <taxon>Arthropoda</taxon>
        <taxon>Crustacea</taxon>
        <taxon>Multicrustacea</taxon>
        <taxon>Malacostraca</taxon>
        <taxon>Eumalacostraca</taxon>
        <taxon>Peracarida</taxon>
        <taxon>Amphipoda</taxon>
        <taxon>Amphilochidea</taxon>
        <taxon>Lysianassida</taxon>
        <taxon>Lysianassidira</taxon>
        <taxon>Lysianassoidea</taxon>
        <taxon>Lysianassidae</taxon>
        <taxon>Hirondellea</taxon>
    </lineage>
</organism>
<dbReference type="GO" id="GO:0016020">
    <property type="term" value="C:membrane"/>
    <property type="evidence" value="ECO:0007669"/>
    <property type="project" value="InterPro"/>
</dbReference>
<evidence type="ECO:0000313" key="9">
    <source>
        <dbReference type="EMBL" id="LAC28382.1"/>
    </source>
</evidence>
<feature type="domain" description="PTS EIIA type-4" evidence="8">
    <location>
        <begin position="1"/>
        <end position="124"/>
    </location>
</feature>
<evidence type="ECO:0000256" key="4">
    <source>
        <dbReference type="ARBA" id="ARBA00022597"/>
    </source>
</evidence>
<dbReference type="CDD" id="cd00006">
    <property type="entry name" value="PTS_IIA_man"/>
    <property type="match status" value="1"/>
</dbReference>
<evidence type="ECO:0000256" key="7">
    <source>
        <dbReference type="ARBA" id="ARBA00022777"/>
    </source>
</evidence>
<dbReference type="Pfam" id="PF03610">
    <property type="entry name" value="EIIA-man"/>
    <property type="match status" value="1"/>
</dbReference>
<evidence type="ECO:0000259" key="8">
    <source>
        <dbReference type="PROSITE" id="PS51096"/>
    </source>
</evidence>
<dbReference type="PANTHER" id="PTHR33799">
    <property type="entry name" value="PTS PERMEASE-RELATED-RELATED"/>
    <property type="match status" value="1"/>
</dbReference>
<comment type="subcellular location">
    <subcellularLocation>
        <location evidence="1">Cytoplasm</location>
    </subcellularLocation>
</comment>
<dbReference type="InterPro" id="IPR033887">
    <property type="entry name" value="PTS_IIA_man"/>
</dbReference>
<dbReference type="GO" id="GO:0005737">
    <property type="term" value="C:cytoplasm"/>
    <property type="evidence" value="ECO:0007669"/>
    <property type="project" value="UniProtKB-SubCell"/>
</dbReference>
<dbReference type="EMBL" id="IACT01009272">
    <property type="protein sequence ID" value="LAC28382.1"/>
    <property type="molecule type" value="mRNA"/>
</dbReference>
<evidence type="ECO:0000256" key="3">
    <source>
        <dbReference type="ARBA" id="ARBA00022490"/>
    </source>
</evidence>
<dbReference type="Gene3D" id="3.40.50.510">
    <property type="entry name" value="Phosphotransferase system, mannose-type IIA component"/>
    <property type="match status" value="1"/>
</dbReference>
<evidence type="ECO:0000256" key="6">
    <source>
        <dbReference type="ARBA" id="ARBA00022683"/>
    </source>
</evidence>
<proteinExistence type="evidence at transcript level"/>
<evidence type="ECO:0000256" key="2">
    <source>
        <dbReference type="ARBA" id="ARBA00022448"/>
    </source>
</evidence>
<dbReference type="InterPro" id="IPR051471">
    <property type="entry name" value="Bacterial_PTS_sugar_comp"/>
</dbReference>
<dbReference type="SUPFAM" id="SSF53062">
    <property type="entry name" value="PTS system fructose IIA component-like"/>
    <property type="match status" value="1"/>
</dbReference>
<keyword evidence="6" id="KW-0598">Phosphotransferase system</keyword>
<dbReference type="PANTHER" id="PTHR33799:SF1">
    <property type="entry name" value="PTS SYSTEM MANNOSE-SPECIFIC EIIAB COMPONENT-RELATED"/>
    <property type="match status" value="1"/>
</dbReference>
<keyword evidence="7" id="KW-0418">Kinase</keyword>
<dbReference type="GO" id="GO:0009401">
    <property type="term" value="P:phosphoenolpyruvate-dependent sugar phosphotransferase system"/>
    <property type="evidence" value="ECO:0007669"/>
    <property type="project" value="UniProtKB-KW"/>
</dbReference>
<sequence length="145" mass="15860">MLGVIISGHGGFASGMEKAMLQIVGQQEQVKAIDFPEESTSELLECQFKKAFTEVDSGDGVIFLTDLLGGTPFRTASMIALAKQKVEVITGCNLQMILESLLERDELTINDFQDFSLASGHRGMTCLKDELKKSKEPQKTDEDGI</sequence>
<keyword evidence="3" id="KW-0963">Cytoplasm</keyword>
<reference evidence="9" key="1">
    <citation type="submission" date="2017-11" db="EMBL/GenBank/DDBJ databases">
        <title>The sensing device of the deep-sea amphipod.</title>
        <authorList>
            <person name="Kobayashi H."/>
            <person name="Nagahama T."/>
            <person name="Arai W."/>
            <person name="Sasagawa Y."/>
            <person name="Umeda M."/>
            <person name="Hayashi T."/>
            <person name="Nikaido I."/>
            <person name="Watanabe H."/>
            <person name="Oguri K."/>
            <person name="Kitazato H."/>
            <person name="Fujioka K."/>
            <person name="Kido Y."/>
            <person name="Takami H."/>
        </authorList>
    </citation>
    <scope>NUCLEOTIDE SEQUENCE</scope>
    <source>
        <tissue evidence="9">Whole body</tissue>
    </source>
</reference>
<keyword evidence="4" id="KW-0762">Sugar transport</keyword>
<dbReference type="NCBIfam" id="NF040761">
    <property type="entry name" value="AgaF"/>
    <property type="match status" value="1"/>
</dbReference>
<keyword evidence="2" id="KW-0813">Transport</keyword>
<dbReference type="AlphaFoldDB" id="A0A6A7GDY6"/>
<evidence type="ECO:0000256" key="5">
    <source>
        <dbReference type="ARBA" id="ARBA00022679"/>
    </source>
</evidence>
<dbReference type="PROSITE" id="PS51096">
    <property type="entry name" value="PTS_EIIA_TYPE_4"/>
    <property type="match status" value="1"/>
</dbReference>
<dbReference type="InterPro" id="IPR036662">
    <property type="entry name" value="PTS_EIIA_man-typ_sf"/>
</dbReference>
<evidence type="ECO:0000256" key="1">
    <source>
        <dbReference type="ARBA" id="ARBA00004496"/>
    </source>
</evidence>